<gene>
    <name evidence="2" type="ORF">KDW03_04580</name>
</gene>
<feature type="transmembrane region" description="Helical" evidence="1">
    <location>
        <begin position="36"/>
        <end position="55"/>
    </location>
</feature>
<proteinExistence type="predicted"/>
<feature type="transmembrane region" description="Helical" evidence="1">
    <location>
        <begin position="96"/>
        <end position="118"/>
    </location>
</feature>
<dbReference type="RefSeq" id="WP_271436214.1">
    <property type="nucleotide sequence ID" value="NZ_CP073355.1"/>
</dbReference>
<feature type="transmembrane region" description="Helical" evidence="1">
    <location>
        <begin position="7"/>
        <end position="24"/>
    </location>
</feature>
<keyword evidence="1" id="KW-0812">Transmembrane</keyword>
<keyword evidence="3" id="KW-1185">Reference proteome</keyword>
<evidence type="ECO:0000313" key="3">
    <source>
        <dbReference type="Proteomes" id="UP001056539"/>
    </source>
</evidence>
<dbReference type="Proteomes" id="UP001056539">
    <property type="component" value="Chromosome"/>
</dbReference>
<evidence type="ECO:0000313" key="2">
    <source>
        <dbReference type="EMBL" id="URA11079.1"/>
    </source>
</evidence>
<feature type="transmembrane region" description="Helical" evidence="1">
    <location>
        <begin position="138"/>
        <end position="157"/>
    </location>
</feature>
<feature type="transmembrane region" description="Helical" evidence="1">
    <location>
        <begin position="163"/>
        <end position="185"/>
    </location>
</feature>
<accession>A0AAX3BGD3</accession>
<reference evidence="2" key="2">
    <citation type="submission" date="2022-06" db="EMBL/GenBank/DDBJ databases">
        <title>Thermospira aquatica gen. nov., sp. nov.</title>
        <authorList>
            <person name="Ben Ali Gam Z."/>
            <person name="Labat M."/>
        </authorList>
    </citation>
    <scope>NUCLEOTIDE SEQUENCE</scope>
    <source>
        <strain evidence="2">F1F22</strain>
    </source>
</reference>
<organism evidence="2 3">
    <name type="scientific">Thermospira aquatica</name>
    <dbReference type="NCBI Taxonomy" id="2828656"/>
    <lineage>
        <taxon>Bacteria</taxon>
        <taxon>Pseudomonadati</taxon>
        <taxon>Spirochaetota</taxon>
        <taxon>Spirochaetia</taxon>
        <taxon>Brevinematales</taxon>
        <taxon>Thermospiraceae</taxon>
        <taxon>Thermospira</taxon>
    </lineage>
</organism>
<name>A0AAX3BGD3_9SPIR</name>
<feature type="transmembrane region" description="Helical" evidence="1">
    <location>
        <begin position="67"/>
        <end position="84"/>
    </location>
</feature>
<dbReference type="KEGG" id="taqu:KDW03_04580"/>
<dbReference type="EMBL" id="CP073355">
    <property type="protein sequence ID" value="URA11079.1"/>
    <property type="molecule type" value="Genomic_DNA"/>
</dbReference>
<keyword evidence="1" id="KW-0472">Membrane</keyword>
<protein>
    <recommendedName>
        <fullName evidence="4">Guanylate cyclase domain-containing protein</fullName>
    </recommendedName>
</protein>
<evidence type="ECO:0000256" key="1">
    <source>
        <dbReference type="SAM" id="Phobius"/>
    </source>
</evidence>
<reference evidence="2" key="1">
    <citation type="submission" date="2021-04" db="EMBL/GenBank/DDBJ databases">
        <authorList>
            <person name="Postec A."/>
        </authorList>
    </citation>
    <scope>NUCLEOTIDE SEQUENCE</scope>
    <source>
        <strain evidence="2">F1F22</strain>
    </source>
</reference>
<dbReference type="AlphaFoldDB" id="A0AAX3BGD3"/>
<evidence type="ECO:0008006" key="4">
    <source>
        <dbReference type="Google" id="ProtNLM"/>
    </source>
</evidence>
<keyword evidence="1" id="KW-1133">Transmembrane helix</keyword>
<sequence>MKIFVGILYIFYKVSVIFLLWFGWQKLALRVELATWLVYGFFSFFALLYFFISVVIKKLSLFSRWTVWWLVVFEWLAVCMVGMYQTVFREASLVRVAWLVASLAPLHLLFFDIFRVVVSRWNMQYLSNLQKPSWFFEYSLEFPFVFSLMFLGWEGLIQPSRMLLVWVAGLFGWLLVRHWYIGWLWQRGMKRFSRWLAKQNPLMFSQVPPFHDTNMLSPLVFAWKQYAARVRSLQKDILWALPVLSEDLQKKIVSDSDLRFGKEKPATVAAIRWETRNLTVLQEYVFLDVFSKVVGEYVSQYDGFPFWEHQTVYVFFGFPFFYEQKNLLAIEFCQRLLSEIQLISQEQGISIEASSLVLAGTARIGAVPIPGKDFLMLFPQGEVFGKIEQIARASAGLKIPLLIDKQVLEGLEARFFVQKTYKLTLGNETIVLCQVVD</sequence>